<comment type="similarity">
    <text evidence="1">Belongs to the bacterial sugar transferase family.</text>
</comment>
<gene>
    <name evidence="5" type="ORF">STA1M1_20130</name>
</gene>
<feature type="transmembrane region" description="Helical" evidence="3">
    <location>
        <begin position="73"/>
        <end position="94"/>
    </location>
</feature>
<evidence type="ECO:0000313" key="5">
    <source>
        <dbReference type="EMBL" id="GKY88144.1"/>
    </source>
</evidence>
<evidence type="ECO:0000313" key="6">
    <source>
        <dbReference type="Proteomes" id="UP001144205"/>
    </source>
</evidence>
<dbReference type="PANTHER" id="PTHR30576:SF10">
    <property type="entry name" value="SLL5057 PROTEIN"/>
    <property type="match status" value="1"/>
</dbReference>
<name>A0ABQ5LT19_9RHOB</name>
<evidence type="ECO:0000259" key="4">
    <source>
        <dbReference type="Pfam" id="PF02397"/>
    </source>
</evidence>
<feature type="domain" description="Bacterial sugar transferase" evidence="4">
    <location>
        <begin position="68"/>
        <end position="252"/>
    </location>
</feature>
<dbReference type="RefSeq" id="WP_281842189.1">
    <property type="nucleotide sequence ID" value="NZ_BROH01000005.1"/>
</dbReference>
<evidence type="ECO:0000256" key="1">
    <source>
        <dbReference type="ARBA" id="ARBA00006464"/>
    </source>
</evidence>
<organism evidence="5 6">
    <name type="scientific">Sinisalibacter aestuarii</name>
    <dbReference type="NCBI Taxonomy" id="2949426"/>
    <lineage>
        <taxon>Bacteria</taxon>
        <taxon>Pseudomonadati</taxon>
        <taxon>Pseudomonadota</taxon>
        <taxon>Alphaproteobacteria</taxon>
        <taxon>Rhodobacterales</taxon>
        <taxon>Roseobacteraceae</taxon>
        <taxon>Sinisalibacter</taxon>
    </lineage>
</organism>
<protein>
    <recommendedName>
        <fullName evidence="4">Bacterial sugar transferase domain-containing protein</fullName>
    </recommendedName>
</protein>
<keyword evidence="2" id="KW-0270">Exopolysaccharide synthesis</keyword>
<keyword evidence="3" id="KW-0472">Membrane</keyword>
<dbReference type="EMBL" id="BROH01000005">
    <property type="protein sequence ID" value="GKY88144.1"/>
    <property type="molecule type" value="Genomic_DNA"/>
</dbReference>
<dbReference type="Pfam" id="PF02397">
    <property type="entry name" value="Bac_transf"/>
    <property type="match status" value="1"/>
</dbReference>
<dbReference type="PANTHER" id="PTHR30576">
    <property type="entry name" value="COLANIC BIOSYNTHESIS UDP-GLUCOSE LIPID CARRIER TRANSFERASE"/>
    <property type="match status" value="1"/>
</dbReference>
<reference evidence="5" key="1">
    <citation type="journal article" date="2023" name="Int. J. Syst. Evol. Microbiol.">
        <title>Sinisalibacter aestuarii sp. nov., isolated from estuarine sediment of the Arakawa River.</title>
        <authorList>
            <person name="Arafat S.T."/>
            <person name="Hirano S."/>
            <person name="Sato A."/>
            <person name="Takeuchi K."/>
            <person name="Yasuda T."/>
            <person name="Terahara T."/>
            <person name="Hamada M."/>
            <person name="Kobayashi T."/>
        </authorList>
    </citation>
    <scope>NUCLEOTIDE SEQUENCE</scope>
    <source>
        <strain evidence="5">B-399</strain>
    </source>
</reference>
<sequence>MGAENRITVGVDTTAIEQLAKIGVPTVRRSELVAADHFPGWVKKRFEKTFHWNSQKATSAVTRYEFTKRAMDIFFLALAAPFLVPVLAVVALLIKLEDGGPVFYRQLRYGRNGKPLWMLKFRTMVTNSEEMIKELAHLNEVEWPEFLITNDPRVTRIGKILRRTSLDELPQLLNVAKGEMSLIGPRASSVPPSAYNEAHLSRLDVMPGIAGPGHIWRRSEVFERKCELDIAYVKYRCTTLDLYMLVQTVLAAVLKPKGN</sequence>
<dbReference type="InterPro" id="IPR003362">
    <property type="entry name" value="Bact_transf"/>
</dbReference>
<keyword evidence="6" id="KW-1185">Reference proteome</keyword>
<accession>A0ABQ5LT19</accession>
<comment type="caution">
    <text evidence="5">The sequence shown here is derived from an EMBL/GenBank/DDBJ whole genome shotgun (WGS) entry which is preliminary data.</text>
</comment>
<evidence type="ECO:0000256" key="2">
    <source>
        <dbReference type="ARBA" id="ARBA00023169"/>
    </source>
</evidence>
<keyword evidence="3" id="KW-1133">Transmembrane helix</keyword>
<proteinExistence type="inferred from homology"/>
<dbReference type="Proteomes" id="UP001144205">
    <property type="component" value="Unassembled WGS sequence"/>
</dbReference>
<keyword evidence="3" id="KW-0812">Transmembrane</keyword>
<evidence type="ECO:0000256" key="3">
    <source>
        <dbReference type="SAM" id="Phobius"/>
    </source>
</evidence>